<dbReference type="SUPFAM" id="SSF46689">
    <property type="entry name" value="Homeodomain-like"/>
    <property type="match status" value="1"/>
</dbReference>
<evidence type="ECO:0000256" key="1">
    <source>
        <dbReference type="SAM" id="MobiDB-lite"/>
    </source>
</evidence>
<organism evidence="2 3">
    <name type="scientific">Craurococcus roseus</name>
    <dbReference type="NCBI Taxonomy" id="77585"/>
    <lineage>
        <taxon>Bacteria</taxon>
        <taxon>Pseudomonadati</taxon>
        <taxon>Pseudomonadota</taxon>
        <taxon>Alphaproteobacteria</taxon>
        <taxon>Acetobacterales</taxon>
        <taxon>Acetobacteraceae</taxon>
        <taxon>Craurococcus</taxon>
    </lineage>
</organism>
<keyword evidence="3" id="KW-1185">Reference proteome</keyword>
<accession>A0ABN1F155</accession>
<feature type="compositionally biased region" description="Low complexity" evidence="1">
    <location>
        <begin position="121"/>
        <end position="146"/>
    </location>
</feature>
<sequence length="152" mass="15885">MAWRRGQAYGQGLRDRVAAAARLSLRAAAARSAVSPSCVAKARARLRRTGEATPGPQRNHVPPRPAPLEGALRARVAAAADATLAELRAWTLAEHGVRAGQPVTWKALARLGPTLEKTAARGRAGPPRRGPGAPRPGRSRAGVRPGQAGVPR</sequence>
<proteinExistence type="predicted"/>
<reference evidence="2 3" key="1">
    <citation type="journal article" date="2019" name="Int. J. Syst. Evol. Microbiol.">
        <title>The Global Catalogue of Microorganisms (GCM) 10K type strain sequencing project: providing services to taxonomists for standard genome sequencing and annotation.</title>
        <authorList>
            <consortium name="The Broad Institute Genomics Platform"/>
            <consortium name="The Broad Institute Genome Sequencing Center for Infectious Disease"/>
            <person name="Wu L."/>
            <person name="Ma J."/>
        </authorList>
    </citation>
    <scope>NUCLEOTIDE SEQUENCE [LARGE SCALE GENOMIC DNA]</scope>
    <source>
        <strain evidence="2 3">JCM 9933</strain>
    </source>
</reference>
<dbReference type="InterPro" id="IPR009057">
    <property type="entry name" value="Homeodomain-like_sf"/>
</dbReference>
<dbReference type="Proteomes" id="UP001501588">
    <property type="component" value="Unassembled WGS sequence"/>
</dbReference>
<comment type="caution">
    <text evidence="2">The sequence shown here is derived from an EMBL/GenBank/DDBJ whole genome shotgun (WGS) entry which is preliminary data.</text>
</comment>
<gene>
    <name evidence="2" type="ORF">GCM10009416_16600</name>
</gene>
<dbReference type="EMBL" id="BAAAFZ010000017">
    <property type="protein sequence ID" value="GAA0578811.1"/>
    <property type="molecule type" value="Genomic_DNA"/>
</dbReference>
<feature type="region of interest" description="Disordered" evidence="1">
    <location>
        <begin position="114"/>
        <end position="152"/>
    </location>
</feature>
<protein>
    <recommendedName>
        <fullName evidence="4">Transposase</fullName>
    </recommendedName>
</protein>
<feature type="region of interest" description="Disordered" evidence="1">
    <location>
        <begin position="44"/>
        <end position="69"/>
    </location>
</feature>
<evidence type="ECO:0000313" key="2">
    <source>
        <dbReference type="EMBL" id="GAA0578811.1"/>
    </source>
</evidence>
<name>A0ABN1F155_9PROT</name>
<evidence type="ECO:0000313" key="3">
    <source>
        <dbReference type="Proteomes" id="UP001501588"/>
    </source>
</evidence>
<evidence type="ECO:0008006" key="4">
    <source>
        <dbReference type="Google" id="ProtNLM"/>
    </source>
</evidence>